<proteinExistence type="predicted"/>
<reference evidence="2" key="1">
    <citation type="journal article" date="2019" name="Int. J. Syst. Evol. Microbiol.">
        <title>The Global Catalogue of Microorganisms (GCM) 10K type strain sequencing project: providing services to taxonomists for standard genome sequencing and annotation.</title>
        <authorList>
            <consortium name="The Broad Institute Genomics Platform"/>
            <consortium name="The Broad Institute Genome Sequencing Center for Infectious Disease"/>
            <person name="Wu L."/>
            <person name="Ma J."/>
        </authorList>
    </citation>
    <scope>NUCLEOTIDE SEQUENCE [LARGE SCALE GENOMIC DNA]</scope>
    <source>
        <strain evidence="2">JCM 31486</strain>
    </source>
</reference>
<organism evidence="1 2">
    <name type="scientific">Kibdelosporangium lantanae</name>
    <dbReference type="NCBI Taxonomy" id="1497396"/>
    <lineage>
        <taxon>Bacteria</taxon>
        <taxon>Bacillati</taxon>
        <taxon>Actinomycetota</taxon>
        <taxon>Actinomycetes</taxon>
        <taxon>Pseudonocardiales</taxon>
        <taxon>Pseudonocardiaceae</taxon>
        <taxon>Kibdelosporangium</taxon>
    </lineage>
</organism>
<gene>
    <name evidence="1" type="ORF">ACFQ1S_03730</name>
</gene>
<evidence type="ECO:0000313" key="1">
    <source>
        <dbReference type="EMBL" id="MFD1044767.1"/>
    </source>
</evidence>
<comment type="caution">
    <text evidence="1">The sequence shown here is derived from an EMBL/GenBank/DDBJ whole genome shotgun (WGS) entry which is preliminary data.</text>
</comment>
<dbReference type="Proteomes" id="UP001597045">
    <property type="component" value="Unassembled WGS sequence"/>
</dbReference>
<protein>
    <submittedName>
        <fullName evidence="1">Uncharacterized protein</fullName>
    </submittedName>
</protein>
<evidence type="ECO:0000313" key="2">
    <source>
        <dbReference type="Proteomes" id="UP001597045"/>
    </source>
</evidence>
<dbReference type="EMBL" id="JBHTIS010000120">
    <property type="protein sequence ID" value="MFD1044767.1"/>
    <property type="molecule type" value="Genomic_DNA"/>
</dbReference>
<sequence>MAIEFTWDNASLPSVPVPYADSYDGHEWRDKAEQFGWDVPGLWGRDGWDLGSWPLVVMALYDSEKTDTWALMTYVEGDMVVKVFTTREARDLAVTEVAVGWWRFGTADGPDDLPETGWLPHHHGPHVIGRE</sequence>
<keyword evidence="2" id="KW-1185">Reference proteome</keyword>
<name>A0ABW3M4B1_9PSEU</name>
<accession>A0ABW3M4B1</accession>